<dbReference type="EMBL" id="AP008227">
    <property type="protein sequence ID" value="BAD72033.1"/>
    <property type="molecule type" value="Genomic_DNA"/>
</dbReference>
<dbReference type="Gene3D" id="3.40.50.1820">
    <property type="entry name" value="alpha/beta hydrolase"/>
    <property type="match status" value="1"/>
</dbReference>
<dbReference type="GO" id="GO:0016787">
    <property type="term" value="F:hydrolase activity"/>
    <property type="evidence" value="ECO:0007669"/>
    <property type="project" value="UniProtKB-KW"/>
</dbReference>
<protein>
    <submittedName>
        <fullName evidence="3">2-hydroxymuconic semialdehyde hydrolase</fullName>
    </submittedName>
</protein>
<evidence type="ECO:0000313" key="4">
    <source>
        <dbReference type="Proteomes" id="UP000000532"/>
    </source>
</evidence>
<name>Q53VU2_THET8</name>
<dbReference type="PhylomeDB" id="Q53VU2"/>
<keyword evidence="4" id="KW-1185">Reference proteome</keyword>
<dbReference type="InterPro" id="IPR000073">
    <property type="entry name" value="AB_hydrolase_1"/>
</dbReference>
<dbReference type="KEGG" id="ttj:TTHB237"/>
<dbReference type="InterPro" id="IPR050266">
    <property type="entry name" value="AB_hydrolase_sf"/>
</dbReference>
<proteinExistence type="predicted"/>
<keyword evidence="1 3" id="KW-0378">Hydrolase</keyword>
<organism evidence="3 4">
    <name type="scientific">Thermus thermophilus (strain ATCC 27634 / DSM 579 / HB8)</name>
    <dbReference type="NCBI Taxonomy" id="300852"/>
    <lineage>
        <taxon>Bacteria</taxon>
        <taxon>Thermotogati</taxon>
        <taxon>Deinococcota</taxon>
        <taxon>Deinococci</taxon>
        <taxon>Thermales</taxon>
        <taxon>Thermaceae</taxon>
        <taxon>Thermus</taxon>
    </lineage>
</organism>
<dbReference type="PANTHER" id="PTHR43798:SF31">
    <property type="entry name" value="AB HYDROLASE SUPERFAMILY PROTEIN YCLE"/>
    <property type="match status" value="1"/>
</dbReference>
<sequence>MRPKALRGGPKEVDMESVKVATGPFLTHLHRAGEGEAVLFIHGSGPGATGLSNWQLALPELGRDFLCLAPDLVGYGESTHPEPPPRGARAWMRLWVDQLLGLLDALGLERAHLVGNSLGGAIALHLLMEAPERFGRVVLMGPVGGPFRLTPELDRIWGFYEDPTLSAMRNAIRWFAFDEGFVRDRLEEIARMRLEAALRPEVRRSFEAMWPRPRQEAIDQLVVPPSALKRMDHPVLILHGYRDGIVPIETSLYLMEHLPNAHLVLLGRTGHWVQIEQAATFHRLVRAFLKGEL</sequence>
<feature type="domain" description="AB hydrolase-1" evidence="2">
    <location>
        <begin position="37"/>
        <end position="276"/>
    </location>
</feature>
<dbReference type="AlphaFoldDB" id="Q53VU2"/>
<dbReference type="EnsemblBacteria" id="BAD72033">
    <property type="protein sequence ID" value="BAD72033"/>
    <property type="gene ID" value="BAD72033"/>
</dbReference>
<dbReference type="Proteomes" id="UP000000532">
    <property type="component" value="Plasmid pTT27"/>
</dbReference>
<dbReference type="PRINTS" id="PR00412">
    <property type="entry name" value="EPOXHYDRLASE"/>
</dbReference>
<dbReference type="Pfam" id="PF00561">
    <property type="entry name" value="Abhydrolase_1"/>
    <property type="match status" value="1"/>
</dbReference>
<dbReference type="InterPro" id="IPR029058">
    <property type="entry name" value="AB_hydrolase_fold"/>
</dbReference>
<dbReference type="ESTHER" id="thet8-q53vu2">
    <property type="family name" value="Carbon-carbon_bond_hydrolase"/>
</dbReference>
<evidence type="ECO:0000313" key="3">
    <source>
        <dbReference type="EMBL" id="BAD72033.1"/>
    </source>
</evidence>
<keyword evidence="3" id="KW-0614">Plasmid</keyword>
<dbReference type="PRINTS" id="PR00111">
    <property type="entry name" value="ABHYDROLASE"/>
</dbReference>
<dbReference type="SUPFAM" id="SSF53474">
    <property type="entry name" value="alpha/beta-Hydrolases"/>
    <property type="match status" value="1"/>
</dbReference>
<reference evidence="3 4" key="1">
    <citation type="submission" date="2004-11" db="EMBL/GenBank/DDBJ databases">
        <title>Complete genome sequence of Thermus thermophilus HB8.</title>
        <authorList>
            <person name="Masui R."/>
            <person name="Kurokawa K."/>
            <person name="Nakagawa N."/>
            <person name="Tokunaga F."/>
            <person name="Koyama Y."/>
            <person name="Shibata T."/>
            <person name="Oshima T."/>
            <person name="Yokoyama S."/>
            <person name="Yasunaga T."/>
            <person name="Kuramitsu S."/>
        </authorList>
    </citation>
    <scope>NUCLEOTIDE SEQUENCE [LARGE SCALE GENOMIC DNA]</scope>
    <source>
        <strain evidence="4">ATCC 27634 / DSM 579 / HB8</strain>
        <plasmid evidence="3 4">pTT27</plasmid>
    </source>
</reference>
<dbReference type="GO" id="GO:0016020">
    <property type="term" value="C:membrane"/>
    <property type="evidence" value="ECO:0007669"/>
    <property type="project" value="TreeGrafter"/>
</dbReference>
<evidence type="ECO:0000259" key="2">
    <source>
        <dbReference type="Pfam" id="PF00561"/>
    </source>
</evidence>
<dbReference type="PATRIC" id="fig|300852.9.peg.2192"/>
<accession>Q53VU2</accession>
<gene>
    <name evidence="3" type="ordered locus">TTHB237</name>
</gene>
<evidence type="ECO:0000256" key="1">
    <source>
        <dbReference type="ARBA" id="ARBA00022801"/>
    </source>
</evidence>
<dbReference type="InterPro" id="IPR000639">
    <property type="entry name" value="Epox_hydrolase-like"/>
</dbReference>
<dbReference type="HOGENOM" id="CLU_020336_13_2_0"/>
<dbReference type="PANTHER" id="PTHR43798">
    <property type="entry name" value="MONOACYLGLYCEROL LIPASE"/>
    <property type="match status" value="1"/>
</dbReference>
<geneLocation type="plasmid" evidence="3 4">
    <name>pTT27</name>
</geneLocation>